<organism evidence="4 5">
    <name type="scientific">Acidiferrimicrobium australe</name>
    <dbReference type="NCBI Taxonomy" id="2664430"/>
    <lineage>
        <taxon>Bacteria</taxon>
        <taxon>Bacillati</taxon>
        <taxon>Actinomycetota</taxon>
        <taxon>Acidimicrobiia</taxon>
        <taxon>Acidimicrobiales</taxon>
        <taxon>Acidimicrobiaceae</taxon>
        <taxon>Acidiferrimicrobium</taxon>
    </lineage>
</organism>
<sequence length="127" mass="12546">MALSGATRVAAVIGDPVEHSLSPALHNAAFAAAGLDWVYVAFPVPAGQGTGAVRAVRTLGLGGLSVTMPHKRDAAGAVDRLTPAAAALGAVNTVIPTPSGLLGDSTDGDGLLDALRADPGFDPAGRR</sequence>
<dbReference type="InterPro" id="IPR013708">
    <property type="entry name" value="Shikimate_DH-bd_N"/>
</dbReference>
<protein>
    <submittedName>
        <fullName evidence="4">Shikimate dehydrogenase</fullName>
    </submittedName>
</protein>
<dbReference type="Proteomes" id="UP000437736">
    <property type="component" value="Unassembled WGS sequence"/>
</dbReference>
<keyword evidence="5" id="KW-1185">Reference proteome</keyword>
<evidence type="ECO:0000256" key="2">
    <source>
        <dbReference type="ARBA" id="ARBA00023141"/>
    </source>
</evidence>
<accession>A0ABW9QS20</accession>
<evidence type="ECO:0000313" key="5">
    <source>
        <dbReference type="Proteomes" id="UP000437736"/>
    </source>
</evidence>
<proteinExistence type="predicted"/>
<evidence type="ECO:0000256" key="1">
    <source>
        <dbReference type="ARBA" id="ARBA00004871"/>
    </source>
</evidence>
<evidence type="ECO:0000259" key="3">
    <source>
        <dbReference type="Pfam" id="PF08501"/>
    </source>
</evidence>
<name>A0ABW9QS20_9ACTN</name>
<feature type="non-terminal residue" evidence="4">
    <location>
        <position position="127"/>
    </location>
</feature>
<dbReference type="InterPro" id="IPR046346">
    <property type="entry name" value="Aminoacid_DH-like_N_sf"/>
</dbReference>
<comment type="pathway">
    <text evidence="1">Metabolic intermediate biosynthesis; chorismate biosynthesis; chorismate from D-erythrose 4-phosphate and phosphoenolpyruvate: step 4/7.</text>
</comment>
<feature type="domain" description="Shikimate dehydrogenase substrate binding N-terminal" evidence="3">
    <location>
        <begin position="12"/>
        <end position="94"/>
    </location>
</feature>
<comment type="caution">
    <text evidence="4">The sequence shown here is derived from an EMBL/GenBank/DDBJ whole genome shotgun (WGS) entry which is preliminary data.</text>
</comment>
<keyword evidence="2" id="KW-0028">Amino-acid biosynthesis</keyword>
<dbReference type="Gene3D" id="3.40.50.10860">
    <property type="entry name" value="Leucine Dehydrogenase, chain A, domain 1"/>
    <property type="match status" value="1"/>
</dbReference>
<dbReference type="Pfam" id="PF08501">
    <property type="entry name" value="Shikimate_dh_N"/>
    <property type="match status" value="1"/>
</dbReference>
<dbReference type="PANTHER" id="PTHR21089:SF1">
    <property type="entry name" value="BIFUNCTIONAL 3-DEHYDROQUINATE DEHYDRATASE_SHIKIMATE DEHYDROGENASE, CHLOROPLASTIC"/>
    <property type="match status" value="1"/>
</dbReference>
<reference evidence="4 5" key="1">
    <citation type="submission" date="2019-11" db="EMBL/GenBank/DDBJ databases">
        <title>Acidiferrimicrobium australis gen. nov., sp. nov., an acidophilic and obligately heterotrophic, member of the Actinobacteria that catalyses dissimilatory oxido- reduction of iron isolated from metal-rich acidic water in Chile.</title>
        <authorList>
            <person name="Gonzalez D."/>
            <person name="Huber K."/>
            <person name="Hedrich S."/>
            <person name="Rojas-Villalobos C."/>
            <person name="Quatrini R."/>
            <person name="Dinamarca M.A."/>
            <person name="Schwarz A."/>
            <person name="Canales C."/>
            <person name="Nancucheo I."/>
        </authorList>
    </citation>
    <scope>NUCLEOTIDE SEQUENCE [LARGE SCALE GENOMIC DNA]</scope>
    <source>
        <strain evidence="4 5">USS-CCA1</strain>
    </source>
</reference>
<gene>
    <name evidence="4" type="ORF">GHK86_07285</name>
</gene>
<evidence type="ECO:0000313" key="4">
    <source>
        <dbReference type="EMBL" id="MST32524.1"/>
    </source>
</evidence>
<dbReference type="SUPFAM" id="SSF53223">
    <property type="entry name" value="Aminoacid dehydrogenase-like, N-terminal domain"/>
    <property type="match status" value="1"/>
</dbReference>
<dbReference type="PANTHER" id="PTHR21089">
    <property type="entry name" value="SHIKIMATE DEHYDROGENASE"/>
    <property type="match status" value="1"/>
</dbReference>
<keyword evidence="2" id="KW-0057">Aromatic amino acid biosynthesis</keyword>
<dbReference type="InterPro" id="IPR022893">
    <property type="entry name" value="Shikimate_DH_fam"/>
</dbReference>
<dbReference type="EMBL" id="WJHE01000319">
    <property type="protein sequence ID" value="MST32524.1"/>
    <property type="molecule type" value="Genomic_DNA"/>
</dbReference>